<dbReference type="SUPFAM" id="SSF56512">
    <property type="entry name" value="Nitric oxide (NO) synthase oxygenase domain"/>
    <property type="match status" value="1"/>
</dbReference>
<keyword evidence="16" id="KW-0521">NADP</keyword>
<keyword evidence="10" id="KW-0597">Phosphoprotein</keyword>
<accession>A0A671XHB1</accession>
<reference evidence="29" key="2">
    <citation type="submission" date="2025-08" db="UniProtKB">
        <authorList>
            <consortium name="Ensembl"/>
        </authorList>
    </citation>
    <scope>IDENTIFICATION</scope>
</reference>
<feature type="domain" description="FAD-binding FR-type" evidence="28">
    <location>
        <begin position="567"/>
        <end position="800"/>
    </location>
</feature>
<keyword evidence="19 26" id="KW-0408">Iron</keyword>
<dbReference type="Gene3D" id="3.90.1230.10">
    <property type="entry name" value="Nitric Oxide Synthase, Chain A, domain 3"/>
    <property type="match status" value="1"/>
</dbReference>
<comment type="catalytic activity">
    <reaction evidence="25">
        <text>2 L-arginine + 3 NADPH + 4 O2 + H(+) = 2 L-citrulline + 2 nitric oxide + 3 NADP(+) + 4 H2O</text>
        <dbReference type="Rhea" id="RHEA:19897"/>
        <dbReference type="ChEBI" id="CHEBI:15377"/>
        <dbReference type="ChEBI" id="CHEBI:15378"/>
        <dbReference type="ChEBI" id="CHEBI:15379"/>
        <dbReference type="ChEBI" id="CHEBI:16480"/>
        <dbReference type="ChEBI" id="CHEBI:32682"/>
        <dbReference type="ChEBI" id="CHEBI:57743"/>
        <dbReference type="ChEBI" id="CHEBI:57783"/>
        <dbReference type="ChEBI" id="CHEBI:58349"/>
        <dbReference type="EC" id="1.14.13.39"/>
    </reaction>
    <physiologicalReaction direction="left-to-right" evidence="25">
        <dbReference type="Rhea" id="RHEA:19898"/>
    </physiologicalReaction>
</comment>
<dbReference type="InterPro" id="IPR029039">
    <property type="entry name" value="Flavoprotein-like_sf"/>
</dbReference>
<dbReference type="PROSITE" id="PS50902">
    <property type="entry name" value="FLAVODOXIN_LIKE"/>
    <property type="match status" value="1"/>
</dbReference>
<keyword evidence="14 26" id="KW-0479">Metal-binding</keyword>
<keyword evidence="13" id="KW-0288">FMN</keyword>
<evidence type="ECO:0000256" key="21">
    <source>
        <dbReference type="ARBA" id="ARBA00023136"/>
    </source>
</evidence>
<evidence type="ECO:0000256" key="17">
    <source>
        <dbReference type="ARBA" id="ARBA00022860"/>
    </source>
</evidence>
<dbReference type="SUPFAM" id="SSF63380">
    <property type="entry name" value="Riboflavin synthase domain-like"/>
    <property type="match status" value="1"/>
</dbReference>
<dbReference type="Pfam" id="PF00258">
    <property type="entry name" value="Flavodoxin_1"/>
    <property type="match status" value="1"/>
</dbReference>
<dbReference type="GO" id="GO:0005886">
    <property type="term" value="C:plasma membrane"/>
    <property type="evidence" value="ECO:0007669"/>
    <property type="project" value="UniProtKB-SubCell"/>
</dbReference>
<evidence type="ECO:0000256" key="7">
    <source>
        <dbReference type="ARBA" id="ARBA00006267"/>
    </source>
</evidence>
<evidence type="ECO:0000256" key="24">
    <source>
        <dbReference type="ARBA" id="ARBA00034110"/>
    </source>
</evidence>
<evidence type="ECO:0000256" key="2">
    <source>
        <dbReference type="ARBA" id="ARBA00001950"/>
    </source>
</evidence>
<evidence type="ECO:0000313" key="30">
    <source>
        <dbReference type="Proteomes" id="UP000472265"/>
    </source>
</evidence>
<dbReference type="InterPro" id="IPR004030">
    <property type="entry name" value="NOS_N"/>
</dbReference>
<evidence type="ECO:0000256" key="1">
    <source>
        <dbReference type="ARBA" id="ARBA00001917"/>
    </source>
</evidence>
<dbReference type="Gene3D" id="3.90.340.10">
    <property type="entry name" value="Nitric Oxide Synthase, Chain A, domain 1"/>
    <property type="match status" value="1"/>
</dbReference>
<evidence type="ECO:0000256" key="19">
    <source>
        <dbReference type="ARBA" id="ARBA00023004"/>
    </source>
</evidence>
<evidence type="ECO:0000256" key="18">
    <source>
        <dbReference type="ARBA" id="ARBA00023002"/>
    </source>
</evidence>
<evidence type="ECO:0000256" key="22">
    <source>
        <dbReference type="ARBA" id="ARBA00023273"/>
    </source>
</evidence>
<evidence type="ECO:0000313" key="29">
    <source>
        <dbReference type="Ensembl" id="ENSSAUP00010050547.1"/>
    </source>
</evidence>
<evidence type="ECO:0000256" key="3">
    <source>
        <dbReference type="ARBA" id="ARBA00001970"/>
    </source>
</evidence>
<dbReference type="Pfam" id="PF00175">
    <property type="entry name" value="NAD_binding_1"/>
    <property type="match status" value="1"/>
</dbReference>
<dbReference type="Gene3D" id="1.20.990.10">
    <property type="entry name" value="NADPH-cytochrome p450 Reductase, Chain A, domain 3"/>
    <property type="match status" value="1"/>
</dbReference>
<dbReference type="InterPro" id="IPR023173">
    <property type="entry name" value="NADPH_Cyt_P450_Rdtase_alpha"/>
</dbReference>
<reference evidence="29" key="3">
    <citation type="submission" date="2025-09" db="UniProtKB">
        <authorList>
            <consortium name="Ensembl"/>
        </authorList>
    </citation>
    <scope>IDENTIFICATION</scope>
</reference>
<dbReference type="Pfam" id="PF02898">
    <property type="entry name" value="NO_synthase"/>
    <property type="match status" value="1"/>
</dbReference>
<dbReference type="InterPro" id="IPR044940">
    <property type="entry name" value="NOS_dom_2"/>
</dbReference>
<dbReference type="EC" id="1.14.13.39" evidence="8"/>
<keyword evidence="18" id="KW-0560">Oxidoreductase</keyword>
<dbReference type="InterPro" id="IPR050607">
    <property type="entry name" value="NOS"/>
</dbReference>
<dbReference type="GO" id="GO:0046872">
    <property type="term" value="F:metal ion binding"/>
    <property type="evidence" value="ECO:0007669"/>
    <property type="project" value="UniProtKB-KW"/>
</dbReference>
<dbReference type="SUPFAM" id="SSF52343">
    <property type="entry name" value="Ferredoxin reductase-like, C-terminal NADP-linked domain"/>
    <property type="match status" value="1"/>
</dbReference>
<dbReference type="PROSITE" id="PS51384">
    <property type="entry name" value="FAD_FR"/>
    <property type="match status" value="1"/>
</dbReference>
<dbReference type="PRINTS" id="PR00371">
    <property type="entry name" value="FPNCR"/>
</dbReference>
<dbReference type="AlphaFoldDB" id="A0A671XHB1"/>
<feature type="binding site" description="axial binding residue" evidence="26">
    <location>
        <position position="79"/>
    </location>
    <ligand>
        <name>heme b</name>
        <dbReference type="ChEBI" id="CHEBI:60344"/>
    </ligand>
    <ligandPart>
        <name>Fe</name>
        <dbReference type="ChEBI" id="CHEBI:18248"/>
    </ligandPart>
</feature>
<dbReference type="GO" id="GO:0050661">
    <property type="term" value="F:NADP binding"/>
    <property type="evidence" value="ECO:0007669"/>
    <property type="project" value="InterPro"/>
</dbReference>
<dbReference type="Proteomes" id="UP000472265">
    <property type="component" value="Chromosome 5"/>
</dbReference>
<dbReference type="GeneTree" id="ENSGT00940000159357"/>
<dbReference type="InterPro" id="IPR008254">
    <property type="entry name" value="Flavodoxin/NO_synth"/>
</dbReference>
<evidence type="ECO:0000256" key="26">
    <source>
        <dbReference type="PIRSR" id="PIRSR000333-1"/>
    </source>
</evidence>
<keyword evidence="21" id="KW-0472">Membrane</keyword>
<reference evidence="29" key="1">
    <citation type="submission" date="2021-04" db="EMBL/GenBank/DDBJ databases">
        <authorList>
            <consortium name="Wellcome Sanger Institute Data Sharing"/>
        </authorList>
    </citation>
    <scope>NUCLEOTIDE SEQUENCE [LARGE SCALE GENOMIC DNA]</scope>
</reference>
<organism evidence="29 30">
    <name type="scientific">Sparus aurata</name>
    <name type="common">Gilthead sea bream</name>
    <dbReference type="NCBI Taxonomy" id="8175"/>
    <lineage>
        <taxon>Eukaryota</taxon>
        <taxon>Metazoa</taxon>
        <taxon>Chordata</taxon>
        <taxon>Craniata</taxon>
        <taxon>Vertebrata</taxon>
        <taxon>Euteleostomi</taxon>
        <taxon>Actinopterygii</taxon>
        <taxon>Neopterygii</taxon>
        <taxon>Teleostei</taxon>
        <taxon>Neoteleostei</taxon>
        <taxon>Acanthomorphata</taxon>
        <taxon>Eupercaria</taxon>
        <taxon>Spariformes</taxon>
        <taxon>Sparidae</taxon>
        <taxon>Sparus</taxon>
    </lineage>
</organism>
<dbReference type="GO" id="GO:0004517">
    <property type="term" value="F:nitric-oxide synthase activity"/>
    <property type="evidence" value="ECO:0007669"/>
    <property type="project" value="UniProtKB-EC"/>
</dbReference>
<dbReference type="PROSITE" id="PS60001">
    <property type="entry name" value="NOS"/>
    <property type="match status" value="1"/>
</dbReference>
<keyword evidence="20" id="KW-0770">Synapse</keyword>
<dbReference type="Ensembl" id="ENSSAUT00010053160.1">
    <property type="protein sequence ID" value="ENSSAUP00010050547.1"/>
    <property type="gene ID" value="ENSSAUG00010020932.1"/>
</dbReference>
<dbReference type="InterPro" id="IPR017938">
    <property type="entry name" value="Riboflavin_synthase-like_b-brl"/>
</dbReference>
<dbReference type="InterPro" id="IPR003097">
    <property type="entry name" value="CysJ-like_FAD-binding"/>
</dbReference>
<keyword evidence="30" id="KW-1185">Reference proteome</keyword>
<dbReference type="GO" id="GO:0098794">
    <property type="term" value="C:postsynapse"/>
    <property type="evidence" value="ECO:0007669"/>
    <property type="project" value="UniProtKB-SubCell"/>
</dbReference>
<dbReference type="FunFam" id="3.90.1230.10:FF:000001">
    <property type="entry name" value="Nitric oxide synthase, brain"/>
    <property type="match status" value="1"/>
</dbReference>
<dbReference type="Gene3D" id="2.40.30.10">
    <property type="entry name" value="Translation factors"/>
    <property type="match status" value="1"/>
</dbReference>
<comment type="cofactor">
    <cofactor evidence="2">
        <name>(6R)-L-erythro-5,6,7,8-tetrahydrobiopterin</name>
        <dbReference type="ChEBI" id="CHEBI:59560"/>
    </cofactor>
</comment>
<dbReference type="InterPro" id="IPR001709">
    <property type="entry name" value="Flavoprot_Pyr_Nucl_cyt_Rdtase"/>
</dbReference>
<evidence type="ECO:0000256" key="9">
    <source>
        <dbReference type="ARBA" id="ARBA00022475"/>
    </source>
</evidence>
<dbReference type="GO" id="GO:0006809">
    <property type="term" value="P:nitric oxide biosynthetic process"/>
    <property type="evidence" value="ECO:0007669"/>
    <property type="project" value="InterPro"/>
</dbReference>
<evidence type="ECO:0000256" key="15">
    <source>
        <dbReference type="ARBA" id="ARBA00022827"/>
    </source>
</evidence>
<keyword evidence="17" id="KW-0112">Calmodulin-binding</keyword>
<dbReference type="PRINTS" id="PR00369">
    <property type="entry name" value="FLAVODOXIN"/>
</dbReference>
<evidence type="ECO:0000256" key="13">
    <source>
        <dbReference type="ARBA" id="ARBA00022643"/>
    </source>
</evidence>
<evidence type="ECO:0000256" key="11">
    <source>
        <dbReference type="ARBA" id="ARBA00022617"/>
    </source>
</evidence>
<evidence type="ECO:0000256" key="4">
    <source>
        <dbReference type="ARBA" id="ARBA00001974"/>
    </source>
</evidence>
<comment type="cofactor">
    <cofactor evidence="1">
        <name>FMN</name>
        <dbReference type="ChEBI" id="CHEBI:58210"/>
    </cofactor>
</comment>
<dbReference type="PIRSF" id="PIRSF000333">
    <property type="entry name" value="NOS"/>
    <property type="match status" value="1"/>
</dbReference>
<dbReference type="FunFam" id="3.90.440.10:FF:000001">
    <property type="entry name" value="Endothelial nitric oxide synthase"/>
    <property type="match status" value="1"/>
</dbReference>
<keyword evidence="12" id="KW-0285">Flavoprotein</keyword>
<dbReference type="Gene3D" id="3.40.50.360">
    <property type="match status" value="1"/>
</dbReference>
<evidence type="ECO:0000256" key="12">
    <source>
        <dbReference type="ARBA" id="ARBA00022630"/>
    </source>
</evidence>
<evidence type="ECO:0000256" key="8">
    <source>
        <dbReference type="ARBA" id="ARBA00012989"/>
    </source>
</evidence>
<sequence length="990" mass="113134">MPNQQVHKPDEVRSKEELLRLATDFIDQYYTSIKRFGSKAHVDRLEEVTKEIEASGTYQLKDTELIYGAKHAWRNAARCVGRIQWSKLQVFDARDCSTAHGMYNYICNHIKYATNKGNLRSAITIFPQRTDGKHDYRVWNSQLIRYAGYKQPDGRVVGDPANVEFTEICMQLGWKAPKGRFDVLPLLLQANGNDPELFEIPEDLILEVPITHPKYEWFTDLDLKWYGLPAVSNMLMEIGGLEFTCCPFSGWYMGTEIGVRDFCDSSRYNILEEVATKMALDTRKTSSLWKDQALVEINIAVLYSFQTCKVTIVDHHSATESFMKHMENEYRVRGGCPGDWVWIVPPMSGSITPVFHQEMLNYRLTPSFEYQPDPWNTYVWKGVNGTPTKKRAIGFKKLAKAVKFSAKLMGQAMAKRVKATILFATETGKSQDYAKTLCQIFKHAFDAKVMSMDEYDVVDLEHETLVLVVTSTFGNGDPPENGEVRMLYNNSELTKQRCTVFGLGSRAYPHFCAFAHAVDTLFEELGGERILRMGEGDELCGQEESFRTWAKKVFKVGFMALYNIHKKKVYGAKMLESQNLQSPKSNRSTIFVRLHTNNHVSLKYQPGDHLGIFPGNHEDLVTALIDKLEDAPPVNQIVKVEFLEERNTTRIPPCTISQAFQYFLDITTPPSPVLLQQFAALATNDKQKKKLEILSKEYEEWKWYNNPTLVEVLEEFPSIQMPSTLLLTQLPLLQPRYYSISSSPDVHPGEIHLTVAVVSYRARDGEGPIHHGVCSSWLNRIEKGEMVPCFVRGAPSFQLPKDNQAPCILVGPGTGIAPFRSFWQQRLYDLEHKGIESCPMILVFGCRQSEVDHIYKEETIQAKNKDVFKELYTAYSREPGKPKVQKYVQDALREQLSETVYQCLREEGGHIYVCGDVTMAGDVLKTVQQIIKQQGNMSLEDAGFFISKLRDENRYHEDIFGVTLRTYEVTNRIRSESIAYIEESKKDSDE</sequence>
<dbReference type="FunFam" id="1.20.990.10:FF:000002">
    <property type="entry name" value="Nitric oxide synthase"/>
    <property type="match status" value="1"/>
</dbReference>
<dbReference type="GO" id="GO:0010181">
    <property type="term" value="F:FMN binding"/>
    <property type="evidence" value="ECO:0007669"/>
    <property type="project" value="InterPro"/>
</dbReference>
<evidence type="ECO:0000256" key="16">
    <source>
        <dbReference type="ARBA" id="ARBA00022857"/>
    </source>
</evidence>
<dbReference type="Gene3D" id="3.90.440.10">
    <property type="entry name" value="Nitric Oxide Synthase,Heme Domain,Chain A domain 2"/>
    <property type="match status" value="1"/>
</dbReference>
<dbReference type="GO" id="GO:0042995">
    <property type="term" value="C:cell projection"/>
    <property type="evidence" value="ECO:0007669"/>
    <property type="project" value="UniProtKB-SubCell"/>
</dbReference>
<dbReference type="FunFam" id="3.40.50.80:FF:000003">
    <property type="entry name" value="Nitric oxide synthase"/>
    <property type="match status" value="1"/>
</dbReference>
<keyword evidence="15" id="KW-0274">FAD</keyword>
<evidence type="ECO:0000259" key="28">
    <source>
        <dbReference type="PROSITE" id="PS51384"/>
    </source>
</evidence>
<dbReference type="GO" id="GO:0005516">
    <property type="term" value="F:calmodulin binding"/>
    <property type="evidence" value="ECO:0007669"/>
    <property type="project" value="UniProtKB-KW"/>
</dbReference>
<dbReference type="InterPro" id="IPR036119">
    <property type="entry name" value="NOS_N_sf"/>
</dbReference>
<dbReference type="GO" id="GO:0050660">
    <property type="term" value="F:flavin adenine dinucleotide binding"/>
    <property type="evidence" value="ECO:0007669"/>
    <property type="project" value="InterPro"/>
</dbReference>
<comment type="cofactor">
    <cofactor evidence="4">
        <name>FAD</name>
        <dbReference type="ChEBI" id="CHEBI:57692"/>
    </cofactor>
</comment>
<gene>
    <name evidence="29" type="primary">NOS1</name>
    <name evidence="29" type="synonym">nos1</name>
</gene>
<keyword evidence="22" id="KW-0966">Cell projection</keyword>
<dbReference type="CDD" id="cd06202">
    <property type="entry name" value="Nitric_oxide_synthase"/>
    <property type="match status" value="1"/>
</dbReference>
<dbReference type="FunFam" id="3.40.50.360:FF:000019">
    <property type="entry name" value="Nitric oxide synthase"/>
    <property type="match status" value="1"/>
</dbReference>
<feature type="domain" description="Flavodoxin-like" evidence="27">
    <location>
        <begin position="419"/>
        <end position="554"/>
    </location>
</feature>
<dbReference type="GO" id="GO:0020037">
    <property type="term" value="F:heme binding"/>
    <property type="evidence" value="ECO:0007669"/>
    <property type="project" value="InterPro"/>
</dbReference>
<comment type="subcellular location">
    <subcellularLocation>
        <location evidence="5">Cell membrane</location>
        <topology evidence="5">Peripheral membrane protein</topology>
    </subcellularLocation>
    <subcellularLocation>
        <location evidence="6">Cell projection</location>
    </subcellularLocation>
    <subcellularLocation>
        <location evidence="24">Postsynapse</location>
    </subcellularLocation>
</comment>
<proteinExistence type="inferred from homology"/>
<dbReference type="InterPro" id="IPR039261">
    <property type="entry name" value="FNR_nucleotide-bd"/>
</dbReference>
<evidence type="ECO:0000256" key="20">
    <source>
        <dbReference type="ARBA" id="ARBA00023018"/>
    </source>
</evidence>
<evidence type="ECO:0000256" key="5">
    <source>
        <dbReference type="ARBA" id="ARBA00004202"/>
    </source>
</evidence>
<comment type="cofactor">
    <cofactor evidence="3">
        <name>heme b</name>
        <dbReference type="ChEBI" id="CHEBI:60344"/>
    </cofactor>
</comment>
<dbReference type="InterPro" id="IPR044944">
    <property type="entry name" value="NOS_dom_3"/>
</dbReference>
<comment type="similarity">
    <text evidence="7">Belongs to the NOS family.</text>
</comment>
<evidence type="ECO:0000259" key="27">
    <source>
        <dbReference type="PROSITE" id="PS50902"/>
    </source>
</evidence>
<protein>
    <recommendedName>
        <fullName evidence="8">nitric-oxide synthase (NADPH)</fullName>
        <ecNumber evidence="8">1.14.13.39</ecNumber>
    </recommendedName>
    <alternativeName>
        <fullName evidence="23">Constitutive NOS</fullName>
    </alternativeName>
</protein>
<dbReference type="InterPro" id="IPR044943">
    <property type="entry name" value="NOS_dom_1"/>
</dbReference>
<dbReference type="CDD" id="cd00795">
    <property type="entry name" value="NOS_oxygenase_euk"/>
    <property type="match status" value="1"/>
</dbReference>
<dbReference type="InterPro" id="IPR001433">
    <property type="entry name" value="OxRdtase_FAD/NAD-bd"/>
</dbReference>
<evidence type="ECO:0000256" key="10">
    <source>
        <dbReference type="ARBA" id="ARBA00022553"/>
    </source>
</evidence>
<dbReference type="PANTHER" id="PTHR43410">
    <property type="entry name" value="NITRIC OXIDE SYNTHASE OXYGENASE"/>
    <property type="match status" value="1"/>
</dbReference>
<dbReference type="InterPro" id="IPR001094">
    <property type="entry name" value="Flavdoxin-like"/>
</dbReference>
<dbReference type="PANTHER" id="PTHR43410:SF2">
    <property type="entry name" value="NITRIC OXIDE SYNTHASE"/>
    <property type="match status" value="1"/>
</dbReference>
<evidence type="ECO:0000256" key="23">
    <source>
        <dbReference type="ARBA" id="ARBA00029794"/>
    </source>
</evidence>
<keyword evidence="11 26" id="KW-0349">Heme</keyword>
<dbReference type="Pfam" id="PF00667">
    <property type="entry name" value="FAD_binding_1"/>
    <property type="match status" value="1"/>
</dbReference>
<evidence type="ECO:0000256" key="14">
    <source>
        <dbReference type="ARBA" id="ARBA00022723"/>
    </source>
</evidence>
<evidence type="ECO:0000256" key="25">
    <source>
        <dbReference type="ARBA" id="ARBA00047419"/>
    </source>
</evidence>
<dbReference type="InterPro" id="IPR017927">
    <property type="entry name" value="FAD-bd_FR_type"/>
</dbReference>
<keyword evidence="9" id="KW-1003">Cell membrane</keyword>
<name>A0A671XHB1_SPAAU</name>
<dbReference type="Gene3D" id="3.40.50.80">
    <property type="entry name" value="Nucleotide-binding domain of ferredoxin-NADP reductase (FNR) module"/>
    <property type="match status" value="1"/>
</dbReference>
<dbReference type="GO" id="GO:1903522">
    <property type="term" value="P:regulation of blood circulation"/>
    <property type="evidence" value="ECO:0007669"/>
    <property type="project" value="UniProtKB-ARBA"/>
</dbReference>
<dbReference type="InterPro" id="IPR012144">
    <property type="entry name" value="NOS_euk"/>
</dbReference>
<evidence type="ECO:0000256" key="6">
    <source>
        <dbReference type="ARBA" id="ARBA00004316"/>
    </source>
</evidence>
<dbReference type="SUPFAM" id="SSF52218">
    <property type="entry name" value="Flavoproteins"/>
    <property type="match status" value="1"/>
</dbReference>